<accession>A0ABS8PKR0</accession>
<dbReference type="RefSeq" id="WP_231002592.1">
    <property type="nucleotide sequence ID" value="NZ_JAJNEC010000003.1"/>
</dbReference>
<dbReference type="Proteomes" id="UP001199816">
    <property type="component" value="Unassembled WGS sequence"/>
</dbReference>
<name>A0ABS8PKR0_9BACT</name>
<keyword evidence="2" id="KW-1185">Reference proteome</keyword>
<sequence length="111" mass="12279">MEENKASFFDKAKETLSDLKEKAGEAWDKTKDTLEDAWDVTKNKAEELKDSIGEKIDTVRGKDDSSGAEKAQEKVADAEAFAKEKLNAAKEGVANLADKADQKLEDLKDKE</sequence>
<organism evidence="1 2">
    <name type="scientific">Niabella pedocola</name>
    <dbReference type="NCBI Taxonomy" id="1752077"/>
    <lineage>
        <taxon>Bacteria</taxon>
        <taxon>Pseudomonadati</taxon>
        <taxon>Bacteroidota</taxon>
        <taxon>Chitinophagia</taxon>
        <taxon>Chitinophagales</taxon>
        <taxon>Chitinophagaceae</taxon>
        <taxon>Niabella</taxon>
    </lineage>
</organism>
<evidence type="ECO:0000313" key="1">
    <source>
        <dbReference type="EMBL" id="MCD2421687.1"/>
    </source>
</evidence>
<proteinExistence type="predicted"/>
<protein>
    <submittedName>
        <fullName evidence="1">YtxH domain-containing protein</fullName>
    </submittedName>
</protein>
<gene>
    <name evidence="1" type="ORF">LQ567_02870</name>
</gene>
<evidence type="ECO:0000313" key="2">
    <source>
        <dbReference type="Proteomes" id="UP001199816"/>
    </source>
</evidence>
<dbReference type="Gene3D" id="6.10.140.1430">
    <property type="match status" value="1"/>
</dbReference>
<reference evidence="1 2" key="1">
    <citation type="submission" date="2021-11" db="EMBL/GenBank/DDBJ databases">
        <title>Genomic of Niabella pedocola.</title>
        <authorList>
            <person name="Wu T."/>
        </authorList>
    </citation>
    <scope>NUCLEOTIDE SEQUENCE [LARGE SCALE GENOMIC DNA]</scope>
    <source>
        <strain evidence="1 2">JCM 31011</strain>
    </source>
</reference>
<dbReference type="EMBL" id="JAJNEC010000003">
    <property type="protein sequence ID" value="MCD2421687.1"/>
    <property type="molecule type" value="Genomic_DNA"/>
</dbReference>
<comment type="caution">
    <text evidence="1">The sequence shown here is derived from an EMBL/GenBank/DDBJ whole genome shotgun (WGS) entry which is preliminary data.</text>
</comment>